<dbReference type="AlphaFoldDB" id="K1RNX5"/>
<organism evidence="1">
    <name type="scientific">human gut metagenome</name>
    <dbReference type="NCBI Taxonomy" id="408170"/>
    <lineage>
        <taxon>unclassified sequences</taxon>
        <taxon>metagenomes</taxon>
        <taxon>organismal metagenomes</taxon>
    </lineage>
</organism>
<gene>
    <name evidence="1" type="ORF">LEA_20330</name>
</gene>
<dbReference type="EMBL" id="AJWY01013972">
    <property type="protein sequence ID" value="EKC45219.1"/>
    <property type="molecule type" value="Genomic_DNA"/>
</dbReference>
<protein>
    <submittedName>
        <fullName evidence="1">Uncharacterized protein</fullName>
    </submittedName>
</protein>
<comment type="caution">
    <text evidence="1">The sequence shown here is derived from an EMBL/GenBank/DDBJ whole genome shotgun (WGS) entry which is preliminary data.</text>
</comment>
<accession>K1RNX5</accession>
<feature type="non-terminal residue" evidence="1">
    <location>
        <position position="169"/>
    </location>
</feature>
<proteinExistence type="predicted"/>
<reference evidence="1" key="1">
    <citation type="journal article" date="2013" name="Environ. Microbiol.">
        <title>Microbiota from the distal guts of lean and obese adolescents exhibit partial functional redundancy besides clear differences in community structure.</title>
        <authorList>
            <person name="Ferrer M."/>
            <person name="Ruiz A."/>
            <person name="Lanza F."/>
            <person name="Haange S.B."/>
            <person name="Oberbach A."/>
            <person name="Till H."/>
            <person name="Bargiela R."/>
            <person name="Campoy C."/>
            <person name="Segura M.T."/>
            <person name="Richter M."/>
            <person name="von Bergen M."/>
            <person name="Seifert J."/>
            <person name="Suarez A."/>
        </authorList>
    </citation>
    <scope>NUCLEOTIDE SEQUENCE</scope>
</reference>
<sequence length="169" mass="19415">MIPGKRTAIEEREKLSAELTELQERQKELGIYKDQQAKKEKYLDLRAKMAQRQQTLKEAESYFNGVIPKGEELREKAAVCNQGISVRKAMEIYCLTEEEQAQCKDNFPMADNAQLEEKYAEAQELESLESATRKNALSVEESRRLEELSGYFAEGMPQEAEIDSVKNAW</sequence>
<evidence type="ECO:0000313" key="1">
    <source>
        <dbReference type="EMBL" id="EKC45219.1"/>
    </source>
</evidence>
<name>K1RNX5_9ZZZZ</name>